<evidence type="ECO:0000313" key="2">
    <source>
        <dbReference type="EMBL" id="EHN11148.1"/>
    </source>
</evidence>
<evidence type="ECO:0000313" key="3">
    <source>
        <dbReference type="Proteomes" id="UP000005143"/>
    </source>
</evidence>
<keyword evidence="3" id="KW-1185">Reference proteome</keyword>
<feature type="compositionally biased region" description="Low complexity" evidence="1">
    <location>
        <begin position="183"/>
        <end position="199"/>
    </location>
</feature>
<proteinExistence type="predicted"/>
<sequence length="263" mass="27723">MRLVRPSTPTILAAAALAVATLALVFAMTGVGVSASSKRMPSAASTKPRAYGILRLNRKRQFPASAIPRVARAKRADRLGTLRPQDLQLACPADTVELGTWCLASSTYPLDTKDRGRNDFFFATQKCAELGGYLPSAAQLIAAAPKLKISSTIDDNQTSAAVDEFPGDGLRDQREMSSSLITTTAGGSAAGSIGSTPGSKGDPRQGEPDPVPLPADPAPDTLQYITVYDNHDKGGFAGGKPVSSPERFRCAFNKQQGESEVEQ</sequence>
<dbReference type="EMBL" id="AGUD01000147">
    <property type="protein sequence ID" value="EHN11148.1"/>
    <property type="molecule type" value="Genomic_DNA"/>
</dbReference>
<gene>
    <name evidence="2" type="ORF">PAI11_19860</name>
</gene>
<feature type="region of interest" description="Disordered" evidence="1">
    <location>
        <begin position="183"/>
        <end position="221"/>
    </location>
</feature>
<dbReference type="AlphaFoldDB" id="H0E596"/>
<name>H0E596_9ACTN</name>
<accession>H0E596</accession>
<comment type="caution">
    <text evidence="2">The sequence shown here is derived from an EMBL/GenBank/DDBJ whole genome shotgun (WGS) entry which is preliminary data.</text>
</comment>
<dbReference type="Proteomes" id="UP000005143">
    <property type="component" value="Unassembled WGS sequence"/>
</dbReference>
<evidence type="ECO:0000256" key="1">
    <source>
        <dbReference type="SAM" id="MobiDB-lite"/>
    </source>
</evidence>
<reference evidence="2 3" key="1">
    <citation type="journal article" date="2013" name="Biodegradation">
        <title>Quantitative proteomic analysis of ibuprofen-degrading Patulibacter sp. strain I11.</title>
        <authorList>
            <person name="Almeida B."/>
            <person name="Kjeldal H."/>
            <person name="Lolas I."/>
            <person name="Knudsen A.D."/>
            <person name="Carvalho G."/>
            <person name="Nielsen K.L."/>
            <person name="Barreto Crespo M.T."/>
            <person name="Stensballe A."/>
            <person name="Nielsen J.L."/>
        </authorList>
    </citation>
    <scope>NUCLEOTIDE SEQUENCE [LARGE SCALE GENOMIC DNA]</scope>
    <source>
        <strain evidence="2 3">I11</strain>
    </source>
</reference>
<dbReference type="RefSeq" id="WP_007574119.1">
    <property type="nucleotide sequence ID" value="NZ_AGUD01000147.1"/>
</dbReference>
<protein>
    <submittedName>
        <fullName evidence="2">Uncharacterized protein</fullName>
    </submittedName>
</protein>
<feature type="region of interest" description="Disordered" evidence="1">
    <location>
        <begin position="159"/>
        <end position="178"/>
    </location>
</feature>
<organism evidence="2 3">
    <name type="scientific">Patulibacter medicamentivorans</name>
    <dbReference type="NCBI Taxonomy" id="1097667"/>
    <lineage>
        <taxon>Bacteria</taxon>
        <taxon>Bacillati</taxon>
        <taxon>Actinomycetota</taxon>
        <taxon>Thermoleophilia</taxon>
        <taxon>Solirubrobacterales</taxon>
        <taxon>Patulibacteraceae</taxon>
        <taxon>Patulibacter</taxon>
    </lineage>
</organism>